<dbReference type="CDD" id="cd03801">
    <property type="entry name" value="GT4_PimA-like"/>
    <property type="match status" value="1"/>
</dbReference>
<accession>A0ABV8NQP1</accession>
<gene>
    <name evidence="3" type="ORF">ACFOUY_18810</name>
</gene>
<proteinExistence type="predicted"/>
<evidence type="ECO:0000259" key="2">
    <source>
        <dbReference type="Pfam" id="PF13439"/>
    </source>
</evidence>
<evidence type="ECO:0000259" key="1">
    <source>
        <dbReference type="Pfam" id="PF00534"/>
    </source>
</evidence>
<evidence type="ECO:0000313" key="3">
    <source>
        <dbReference type="EMBL" id="MFC4198764.1"/>
    </source>
</evidence>
<keyword evidence="3" id="KW-0808">Transferase</keyword>
<dbReference type="Proteomes" id="UP001595792">
    <property type="component" value="Unassembled WGS sequence"/>
</dbReference>
<dbReference type="PANTHER" id="PTHR45947">
    <property type="entry name" value="SULFOQUINOVOSYL TRANSFERASE SQD2"/>
    <property type="match status" value="1"/>
</dbReference>
<dbReference type="Gene3D" id="3.40.50.2000">
    <property type="entry name" value="Glycogen Phosphorylase B"/>
    <property type="match status" value="2"/>
</dbReference>
<dbReference type="SUPFAM" id="SSF53756">
    <property type="entry name" value="UDP-Glycosyltransferase/glycogen phosphorylase"/>
    <property type="match status" value="1"/>
</dbReference>
<dbReference type="InterPro" id="IPR001296">
    <property type="entry name" value="Glyco_trans_1"/>
</dbReference>
<dbReference type="Pfam" id="PF00534">
    <property type="entry name" value="Glycos_transf_1"/>
    <property type="match status" value="1"/>
</dbReference>
<dbReference type="RefSeq" id="WP_378962808.1">
    <property type="nucleotide sequence ID" value="NZ_JBHRXC010000016.1"/>
</dbReference>
<dbReference type="GO" id="GO:0016757">
    <property type="term" value="F:glycosyltransferase activity"/>
    <property type="evidence" value="ECO:0007669"/>
    <property type="project" value="UniProtKB-KW"/>
</dbReference>
<feature type="domain" description="Glycosyltransferase subfamily 4-like N-terminal" evidence="2">
    <location>
        <begin position="14"/>
        <end position="222"/>
    </location>
</feature>
<dbReference type="EMBL" id="JBHSBY010000142">
    <property type="protein sequence ID" value="MFC4198764.1"/>
    <property type="molecule type" value="Genomic_DNA"/>
</dbReference>
<sequence>MNILVANWTWFPSGGDWTYIENVTKLYEKNGHQVIPFSMQDERNFPTAYQKYFISNINYKNLNLNKKLTAGFKVLSKSIYSKEAQQCLENLLNTVDIQLAHLNLINHYITPSILKILKQKNIPIIWTLHDYTAICPESTFISNDKICEACKGGKFYNAILNKCKKNSLLPSIAASAENYVHHLNGYYKDVDHFICPSVFSYEKYKSFHFFEDKLHHLYHGYDFNGNINIQPLQKAGEKYIVYVGRLEKIKGVHTLIKAMKANPGIPLKIIGYGTQEEELKKFVAENQLTNIEFTGKKSKEEVWTLINQAAFLVCPSEWYEVLGFTIVEAMLLGKPVIGSNIGAIPETVIDNQTGLLFNPGDETELANKINKLFNDDALIAKLAGNARIHADNLFNPQKHFEGLKKIIPAL</sequence>
<feature type="domain" description="Glycosyl transferase family 1" evidence="1">
    <location>
        <begin position="233"/>
        <end position="387"/>
    </location>
</feature>
<evidence type="ECO:0000313" key="4">
    <source>
        <dbReference type="Proteomes" id="UP001595792"/>
    </source>
</evidence>
<keyword evidence="4" id="KW-1185">Reference proteome</keyword>
<name>A0ABV8NQP1_9SPHI</name>
<reference evidence="4" key="1">
    <citation type="journal article" date="2019" name="Int. J. Syst. Evol. Microbiol.">
        <title>The Global Catalogue of Microorganisms (GCM) 10K type strain sequencing project: providing services to taxonomists for standard genome sequencing and annotation.</title>
        <authorList>
            <consortium name="The Broad Institute Genomics Platform"/>
            <consortium name="The Broad Institute Genome Sequencing Center for Infectious Disease"/>
            <person name="Wu L."/>
            <person name="Ma J."/>
        </authorList>
    </citation>
    <scope>NUCLEOTIDE SEQUENCE [LARGE SCALE GENOMIC DNA]</scope>
    <source>
        <strain evidence="4">CCM 8689</strain>
    </source>
</reference>
<dbReference type="InterPro" id="IPR028098">
    <property type="entry name" value="Glyco_trans_4-like_N"/>
</dbReference>
<protein>
    <submittedName>
        <fullName evidence="3">Glycosyltransferase family 4 protein</fullName>
        <ecNumber evidence="3">2.4.-.-</ecNumber>
    </submittedName>
</protein>
<keyword evidence="3" id="KW-0328">Glycosyltransferase</keyword>
<dbReference type="InterPro" id="IPR050194">
    <property type="entry name" value="Glycosyltransferase_grp1"/>
</dbReference>
<dbReference type="Pfam" id="PF13439">
    <property type="entry name" value="Glyco_transf_4"/>
    <property type="match status" value="1"/>
</dbReference>
<organism evidence="3 4">
    <name type="scientific">Pedobacter jamesrossensis</name>
    <dbReference type="NCBI Taxonomy" id="1908238"/>
    <lineage>
        <taxon>Bacteria</taxon>
        <taxon>Pseudomonadati</taxon>
        <taxon>Bacteroidota</taxon>
        <taxon>Sphingobacteriia</taxon>
        <taxon>Sphingobacteriales</taxon>
        <taxon>Sphingobacteriaceae</taxon>
        <taxon>Pedobacter</taxon>
    </lineage>
</organism>
<dbReference type="PANTHER" id="PTHR45947:SF13">
    <property type="entry name" value="TRANSFERASE"/>
    <property type="match status" value="1"/>
</dbReference>
<dbReference type="EC" id="2.4.-.-" evidence="3"/>
<comment type="caution">
    <text evidence="3">The sequence shown here is derived from an EMBL/GenBank/DDBJ whole genome shotgun (WGS) entry which is preliminary data.</text>
</comment>